<dbReference type="GO" id="GO:0003824">
    <property type="term" value="F:catalytic activity"/>
    <property type="evidence" value="ECO:0007669"/>
    <property type="project" value="InterPro"/>
</dbReference>
<evidence type="ECO:0000256" key="1">
    <source>
        <dbReference type="ARBA" id="ARBA00022450"/>
    </source>
</evidence>
<dbReference type="PROSITE" id="PS00455">
    <property type="entry name" value="AMP_BINDING"/>
    <property type="match status" value="1"/>
</dbReference>
<feature type="domain" description="TubC N-terminal docking" evidence="5">
    <location>
        <begin position="5"/>
        <end position="52"/>
    </location>
</feature>
<organism evidence="6 7">
    <name type="scientific">Steroidobacter agaridevorans</name>
    <dbReference type="NCBI Taxonomy" id="2695856"/>
    <lineage>
        <taxon>Bacteria</taxon>
        <taxon>Pseudomonadati</taxon>
        <taxon>Pseudomonadota</taxon>
        <taxon>Gammaproteobacteria</taxon>
        <taxon>Steroidobacterales</taxon>
        <taxon>Steroidobacteraceae</taxon>
        <taxon>Steroidobacter</taxon>
    </lineage>
</organism>
<evidence type="ECO:0000313" key="7">
    <source>
        <dbReference type="Proteomes" id="UP000445000"/>
    </source>
</evidence>
<dbReference type="GO" id="GO:0031177">
    <property type="term" value="F:phosphopantetheine binding"/>
    <property type="evidence" value="ECO:0007669"/>
    <property type="project" value="TreeGrafter"/>
</dbReference>
<gene>
    <name evidence="6" type="ORF">GCM10011487_54140</name>
</gene>
<dbReference type="InterPro" id="IPR044894">
    <property type="entry name" value="TubC_N_sf"/>
</dbReference>
<dbReference type="FunFam" id="3.30.559.30:FF:000001">
    <property type="entry name" value="Non-ribosomal peptide synthetase"/>
    <property type="match status" value="1"/>
</dbReference>
<accession>A0A829YJ69</accession>
<dbReference type="Pfam" id="PF00501">
    <property type="entry name" value="AMP-binding"/>
    <property type="match status" value="1"/>
</dbReference>
<dbReference type="InterPro" id="IPR001242">
    <property type="entry name" value="Condensation_dom"/>
</dbReference>
<dbReference type="GO" id="GO:0044550">
    <property type="term" value="P:secondary metabolite biosynthetic process"/>
    <property type="evidence" value="ECO:0007669"/>
    <property type="project" value="TreeGrafter"/>
</dbReference>
<dbReference type="Gene3D" id="1.10.10.1830">
    <property type="entry name" value="Non-ribosomal peptide synthase, adenylation domain"/>
    <property type="match status" value="1"/>
</dbReference>
<dbReference type="InterPro" id="IPR020845">
    <property type="entry name" value="AMP-binding_CS"/>
</dbReference>
<dbReference type="RefSeq" id="WP_161815033.1">
    <property type="nucleotide sequence ID" value="NZ_BLJN01000006.1"/>
</dbReference>
<dbReference type="EMBL" id="BLJN01000006">
    <property type="protein sequence ID" value="GFE83414.1"/>
    <property type="molecule type" value="Genomic_DNA"/>
</dbReference>
<evidence type="ECO:0000259" key="3">
    <source>
        <dbReference type="Pfam" id="PF00501"/>
    </source>
</evidence>
<dbReference type="FunFam" id="3.40.50.980:FF:000001">
    <property type="entry name" value="Non-ribosomal peptide synthetase"/>
    <property type="match status" value="1"/>
</dbReference>
<keyword evidence="2" id="KW-0597">Phosphoprotein</keyword>
<dbReference type="SUPFAM" id="SSF52777">
    <property type="entry name" value="CoA-dependent acyltransferases"/>
    <property type="match status" value="2"/>
</dbReference>
<reference evidence="7" key="1">
    <citation type="submission" date="2020-01" db="EMBL/GenBank/DDBJ databases">
        <title>'Steroidobacter agaridevorans' sp. nov., agar-degrading bacteria isolated from rhizosphere soils.</title>
        <authorList>
            <person name="Ikenaga M."/>
            <person name="Kataoka M."/>
            <person name="Murouchi A."/>
            <person name="Katsuragi S."/>
            <person name="Sakai M."/>
        </authorList>
    </citation>
    <scope>NUCLEOTIDE SEQUENCE [LARGE SCALE GENOMIC DNA]</scope>
    <source>
        <strain evidence="7">YU21-B</strain>
    </source>
</reference>
<proteinExistence type="predicted"/>
<dbReference type="GO" id="GO:0005829">
    <property type="term" value="C:cytosol"/>
    <property type="evidence" value="ECO:0007669"/>
    <property type="project" value="TreeGrafter"/>
</dbReference>
<dbReference type="Pfam" id="PF18563">
    <property type="entry name" value="TubC_N"/>
    <property type="match status" value="1"/>
</dbReference>
<feature type="domain" description="AMP-dependent synthetase/ligase" evidence="3">
    <location>
        <begin position="528"/>
        <end position="741"/>
    </location>
</feature>
<feature type="domain" description="Condensation" evidence="4">
    <location>
        <begin position="74"/>
        <end position="502"/>
    </location>
</feature>
<dbReference type="InterPro" id="IPR023213">
    <property type="entry name" value="CAT-like_dom_sf"/>
</dbReference>
<dbReference type="Gene3D" id="3.30.559.10">
    <property type="entry name" value="Chloramphenicol acetyltransferase-like domain"/>
    <property type="match status" value="1"/>
</dbReference>
<dbReference type="AlphaFoldDB" id="A0A829YJ69"/>
<dbReference type="CDD" id="cd19531">
    <property type="entry name" value="LCL_NRPS-like"/>
    <property type="match status" value="1"/>
</dbReference>
<dbReference type="SUPFAM" id="SSF56801">
    <property type="entry name" value="Acetyl-CoA synthetase-like"/>
    <property type="match status" value="1"/>
</dbReference>
<dbReference type="PANTHER" id="PTHR45527">
    <property type="entry name" value="NONRIBOSOMAL PEPTIDE SYNTHETASE"/>
    <property type="match status" value="1"/>
</dbReference>
<protein>
    <recommendedName>
        <fullName evidence="8">Non-ribosomal peptide synthetase</fullName>
    </recommendedName>
</protein>
<dbReference type="Gene3D" id="3.40.50.980">
    <property type="match status" value="2"/>
</dbReference>
<keyword evidence="1" id="KW-0596">Phosphopantetheine</keyword>
<evidence type="ECO:0000259" key="4">
    <source>
        <dbReference type="Pfam" id="PF00668"/>
    </source>
</evidence>
<name>A0A829YJ69_9GAMM</name>
<dbReference type="PANTHER" id="PTHR45527:SF1">
    <property type="entry name" value="FATTY ACID SYNTHASE"/>
    <property type="match status" value="1"/>
</dbReference>
<dbReference type="InterPro" id="IPR000873">
    <property type="entry name" value="AMP-dep_synth/lig_dom"/>
</dbReference>
<comment type="caution">
    <text evidence="6">The sequence shown here is derived from an EMBL/GenBank/DDBJ whole genome shotgun (WGS) entry which is preliminary data.</text>
</comment>
<evidence type="ECO:0008006" key="8">
    <source>
        <dbReference type="Google" id="ProtNLM"/>
    </source>
</evidence>
<dbReference type="InterPro" id="IPR041464">
    <property type="entry name" value="TubC_N"/>
</dbReference>
<dbReference type="Pfam" id="PF00668">
    <property type="entry name" value="Condensation"/>
    <property type="match status" value="1"/>
</dbReference>
<dbReference type="GO" id="GO:0043041">
    <property type="term" value="P:amino acid activation for nonribosomal peptide biosynthetic process"/>
    <property type="evidence" value="ECO:0007669"/>
    <property type="project" value="TreeGrafter"/>
</dbReference>
<dbReference type="Gene3D" id="3.30.559.30">
    <property type="entry name" value="Nonribosomal peptide synthetase, condensation domain"/>
    <property type="match status" value="1"/>
</dbReference>
<sequence length="753" mass="84610">MSSVDGLLAQLAAMNVSLSVEDEHLVFDAPDGVLTPAHMEQIRQHRSELIKHPQVTCAGRRRFGFVRQAAPGEVIPLSFAQERLWFLERLGVGAAYNESMALSFKGRLDTAALECSIEELVRRHEILRTHFEEREGYPYQVVTDCETCHLDVQEISLRESSARPSVVRAALAQEIAHRFTLSTGPLFHARLLRFDDHDHVLLVTAHHIICDGWSLEVMRREIRALYESHRARRPSALARLPVQYSDYARWQRQRLQGDELQKPLAYWRRQLDGIEQLQLPTDRMRPAIPTFGGALVPFSLSEDLSTRLASLARAQGVTPFMLLLAAFQALLAHLSGQQDIVVGSPIAGRTHRHFEDLIGFFVNMLALRTRVSGDCTFVGLLQQVKGVALGAYEHQHLPFEKLVAELQPERDLSRQTIFQVIFAWQTFAQEFVQVTSKFDLSLYMHPTPEGWEGVFEYATDLFDVSTVERLAGYWINLLERIANNPNSLVWRIPLLSDAERHQALRVWNSSDRDRDAAPLARCHVHELLERQAAKTPHAIAVLYEDSALSYARLNRRANQLAHYLRTLNVSPEQRVAVCMHRSFDLIVALIGILKTGGAYVPLDPSYPAERLTFMICDSGAMVLLSHSELQDVLSTLPMSELDIPLIMVDGQDVHEVIAQQSEENLDARVLGLSADHLAYVIYTSGSTGLPKAVGNSIGGLQNRLSWFVQSILPSPAQTAWKTSIGFVDSVTEMLQTLLAGADAEADGPRRRRC</sequence>
<keyword evidence="7" id="KW-1185">Reference proteome</keyword>
<evidence type="ECO:0000259" key="5">
    <source>
        <dbReference type="Pfam" id="PF18563"/>
    </source>
</evidence>
<dbReference type="Proteomes" id="UP000445000">
    <property type="component" value="Unassembled WGS sequence"/>
</dbReference>
<evidence type="ECO:0000256" key="2">
    <source>
        <dbReference type="ARBA" id="ARBA00022553"/>
    </source>
</evidence>
<evidence type="ECO:0000313" key="6">
    <source>
        <dbReference type="EMBL" id="GFE83414.1"/>
    </source>
</evidence>